<evidence type="ECO:0000313" key="6">
    <source>
        <dbReference type="EMBL" id="VAW74038.1"/>
    </source>
</evidence>
<protein>
    <submittedName>
        <fullName evidence="6">Hydrogen peroxide-inducible genes activator =&gt; OxyR</fullName>
    </submittedName>
</protein>
<dbReference type="SUPFAM" id="SSF46785">
    <property type="entry name" value="Winged helix' DNA-binding domain"/>
    <property type="match status" value="1"/>
</dbReference>
<dbReference type="Pfam" id="PF00126">
    <property type="entry name" value="HTH_1"/>
    <property type="match status" value="1"/>
</dbReference>
<evidence type="ECO:0000259" key="5">
    <source>
        <dbReference type="PROSITE" id="PS50931"/>
    </source>
</evidence>
<comment type="similarity">
    <text evidence="1">Belongs to the LysR transcriptional regulatory family.</text>
</comment>
<dbReference type="Gene3D" id="1.10.10.10">
    <property type="entry name" value="Winged helix-like DNA-binding domain superfamily/Winged helix DNA-binding domain"/>
    <property type="match status" value="1"/>
</dbReference>
<dbReference type="CDD" id="cd08411">
    <property type="entry name" value="PBP2_OxyR"/>
    <property type="match status" value="1"/>
</dbReference>
<dbReference type="Pfam" id="PF03466">
    <property type="entry name" value="LysR_substrate"/>
    <property type="match status" value="1"/>
</dbReference>
<dbReference type="PANTHER" id="PTHR30346:SF10">
    <property type="entry name" value="TRANSCRIPTIONAL REGULATOR OF OXIDATIVE STRESS OXYR"/>
    <property type="match status" value="1"/>
</dbReference>
<reference evidence="6" key="1">
    <citation type="submission" date="2018-06" db="EMBL/GenBank/DDBJ databases">
        <authorList>
            <person name="Zhirakovskaya E."/>
        </authorList>
    </citation>
    <scope>NUCLEOTIDE SEQUENCE</scope>
</reference>
<dbReference type="InterPro" id="IPR036388">
    <property type="entry name" value="WH-like_DNA-bd_sf"/>
</dbReference>
<keyword evidence="2" id="KW-0805">Transcription regulation</keyword>
<evidence type="ECO:0000256" key="1">
    <source>
        <dbReference type="ARBA" id="ARBA00009437"/>
    </source>
</evidence>
<dbReference type="PANTHER" id="PTHR30346">
    <property type="entry name" value="TRANSCRIPTIONAL DUAL REGULATOR HCAR-RELATED"/>
    <property type="match status" value="1"/>
</dbReference>
<keyword evidence="4" id="KW-0804">Transcription</keyword>
<organism evidence="6">
    <name type="scientific">hydrothermal vent metagenome</name>
    <dbReference type="NCBI Taxonomy" id="652676"/>
    <lineage>
        <taxon>unclassified sequences</taxon>
        <taxon>metagenomes</taxon>
        <taxon>ecological metagenomes</taxon>
    </lineage>
</organism>
<evidence type="ECO:0000256" key="3">
    <source>
        <dbReference type="ARBA" id="ARBA00023125"/>
    </source>
</evidence>
<dbReference type="PROSITE" id="PS50931">
    <property type="entry name" value="HTH_LYSR"/>
    <property type="match status" value="1"/>
</dbReference>
<gene>
    <name evidence="6" type="ORF">MNBD_GAMMA12-2725</name>
</gene>
<dbReference type="SUPFAM" id="SSF53850">
    <property type="entry name" value="Periplasmic binding protein-like II"/>
    <property type="match status" value="1"/>
</dbReference>
<dbReference type="EMBL" id="UOFL01000050">
    <property type="protein sequence ID" value="VAW74038.1"/>
    <property type="molecule type" value="Genomic_DNA"/>
</dbReference>
<dbReference type="PRINTS" id="PR00039">
    <property type="entry name" value="HTHLYSR"/>
</dbReference>
<dbReference type="GO" id="GO:0003677">
    <property type="term" value="F:DNA binding"/>
    <property type="evidence" value="ECO:0007669"/>
    <property type="project" value="UniProtKB-KW"/>
</dbReference>
<dbReference type="Gene3D" id="3.40.190.10">
    <property type="entry name" value="Periplasmic binding protein-like II"/>
    <property type="match status" value="2"/>
</dbReference>
<proteinExistence type="inferred from homology"/>
<feature type="domain" description="HTH lysR-type" evidence="5">
    <location>
        <begin position="2"/>
        <end position="59"/>
    </location>
</feature>
<dbReference type="InterPro" id="IPR005119">
    <property type="entry name" value="LysR_subst-bd"/>
</dbReference>
<accession>A0A3B0Y072</accession>
<sequence length="295" mass="32926">MISLKQVIYILAVAKTLHFKNAAELCSVSQSALSTAVSEMEKQLGFQIFERDNKKVLITNVGVQCLEKAQNIKLLMDDLYQLGQHLKLPMSYPMSLGVIPTIGPYLFPKVLPIVRELYPDFQLSIIEEQSNVLVNKVKNGEIDAAILALPFNVEGLITFEFWQEDFHWVAHRDDKLASLKEITSAELMQSNLMLLQDGHCLKDHALAACKFPANKESESMASSSLTMLVQMVAGHMGTTLVPAMALDQLLSGNTELKAVHLNESSPHRTIAFIVRPNYSGVKNIEILIKLFQQTM</sequence>
<evidence type="ECO:0000256" key="2">
    <source>
        <dbReference type="ARBA" id="ARBA00023015"/>
    </source>
</evidence>
<name>A0A3B0Y072_9ZZZZ</name>
<dbReference type="GO" id="GO:0032993">
    <property type="term" value="C:protein-DNA complex"/>
    <property type="evidence" value="ECO:0007669"/>
    <property type="project" value="TreeGrafter"/>
</dbReference>
<keyword evidence="3" id="KW-0238">DNA-binding</keyword>
<dbReference type="InterPro" id="IPR036390">
    <property type="entry name" value="WH_DNA-bd_sf"/>
</dbReference>
<dbReference type="GO" id="GO:0003700">
    <property type="term" value="F:DNA-binding transcription factor activity"/>
    <property type="evidence" value="ECO:0007669"/>
    <property type="project" value="InterPro"/>
</dbReference>
<dbReference type="AlphaFoldDB" id="A0A3B0Y072"/>
<evidence type="ECO:0000256" key="4">
    <source>
        <dbReference type="ARBA" id="ARBA00023163"/>
    </source>
</evidence>
<dbReference type="InterPro" id="IPR000847">
    <property type="entry name" value="LysR_HTH_N"/>
</dbReference>